<organism evidence="1 2">
    <name type="scientific">Parasponia andersonii</name>
    <name type="common">Sponia andersonii</name>
    <dbReference type="NCBI Taxonomy" id="3476"/>
    <lineage>
        <taxon>Eukaryota</taxon>
        <taxon>Viridiplantae</taxon>
        <taxon>Streptophyta</taxon>
        <taxon>Embryophyta</taxon>
        <taxon>Tracheophyta</taxon>
        <taxon>Spermatophyta</taxon>
        <taxon>Magnoliopsida</taxon>
        <taxon>eudicotyledons</taxon>
        <taxon>Gunneridae</taxon>
        <taxon>Pentapetalae</taxon>
        <taxon>rosids</taxon>
        <taxon>fabids</taxon>
        <taxon>Rosales</taxon>
        <taxon>Cannabaceae</taxon>
        <taxon>Parasponia</taxon>
    </lineage>
</organism>
<accession>A0A2P5CM47</accession>
<gene>
    <name evidence="1" type="ORF">PanWU01x14_141110</name>
</gene>
<protein>
    <submittedName>
        <fullName evidence="1">Uncharacterized protein</fullName>
    </submittedName>
</protein>
<proteinExistence type="predicted"/>
<dbReference type="Proteomes" id="UP000237105">
    <property type="component" value="Unassembled WGS sequence"/>
</dbReference>
<dbReference type="AlphaFoldDB" id="A0A2P5CM47"/>
<reference evidence="2" key="1">
    <citation type="submission" date="2016-06" db="EMBL/GenBank/DDBJ databases">
        <title>Parallel loss of symbiosis genes in relatives of nitrogen-fixing non-legume Parasponia.</title>
        <authorList>
            <person name="Van Velzen R."/>
            <person name="Holmer R."/>
            <person name="Bu F."/>
            <person name="Rutten L."/>
            <person name="Van Zeijl A."/>
            <person name="Liu W."/>
            <person name="Santuari L."/>
            <person name="Cao Q."/>
            <person name="Sharma T."/>
            <person name="Shen D."/>
            <person name="Roswanjaya Y."/>
            <person name="Wardhani T."/>
            <person name="Kalhor M.S."/>
            <person name="Jansen J."/>
            <person name="Van den Hoogen J."/>
            <person name="Gungor B."/>
            <person name="Hartog M."/>
            <person name="Hontelez J."/>
            <person name="Verver J."/>
            <person name="Yang W.-C."/>
            <person name="Schijlen E."/>
            <person name="Repin R."/>
            <person name="Schilthuizen M."/>
            <person name="Schranz E."/>
            <person name="Heidstra R."/>
            <person name="Miyata K."/>
            <person name="Fedorova E."/>
            <person name="Kohlen W."/>
            <person name="Bisseling T."/>
            <person name="Smit S."/>
            <person name="Geurts R."/>
        </authorList>
    </citation>
    <scope>NUCLEOTIDE SEQUENCE [LARGE SCALE GENOMIC DNA]</scope>
    <source>
        <strain evidence="2">cv. WU1-14</strain>
    </source>
</reference>
<dbReference type="EMBL" id="JXTB01000116">
    <property type="protein sequence ID" value="PON62118.1"/>
    <property type="molecule type" value="Genomic_DNA"/>
</dbReference>
<comment type="caution">
    <text evidence="1">The sequence shown here is derived from an EMBL/GenBank/DDBJ whole genome shotgun (WGS) entry which is preliminary data.</text>
</comment>
<evidence type="ECO:0000313" key="2">
    <source>
        <dbReference type="Proteomes" id="UP000237105"/>
    </source>
</evidence>
<name>A0A2P5CM47_PARAD</name>
<sequence length="72" mass="7963">METLASIGIQSTGSFLYSQLLKITQHYDQPTLGAIAVLKDVGVNFRVFSRVLYSYFATSGSTYFTTSGWVLD</sequence>
<evidence type="ECO:0000313" key="1">
    <source>
        <dbReference type="EMBL" id="PON62118.1"/>
    </source>
</evidence>
<keyword evidence="2" id="KW-1185">Reference proteome</keyword>